<accession>A0A6M3JYM6</accession>
<gene>
    <name evidence="1" type="ORF">MM415A01973_0003</name>
    <name evidence="2" type="ORF">MM415B03344_0003</name>
</gene>
<dbReference type="EMBL" id="MT142993">
    <property type="protein sequence ID" value="QJA91515.1"/>
    <property type="molecule type" value="Genomic_DNA"/>
</dbReference>
<sequence length="50" mass="5673">MNITQFASHLGISKQLYSAVNTGKIKQSYVFVHAVCTTYPEAWLIIKENQ</sequence>
<dbReference type="EMBL" id="MT142104">
    <property type="protein sequence ID" value="QJA74528.1"/>
    <property type="molecule type" value="Genomic_DNA"/>
</dbReference>
<reference evidence="1" key="1">
    <citation type="submission" date="2020-03" db="EMBL/GenBank/DDBJ databases">
        <title>The deep terrestrial virosphere.</title>
        <authorList>
            <person name="Holmfeldt K."/>
            <person name="Nilsson E."/>
            <person name="Simone D."/>
            <person name="Lopez-Fernandez M."/>
            <person name="Wu X."/>
            <person name="de Brujin I."/>
            <person name="Lundin D."/>
            <person name="Andersson A."/>
            <person name="Bertilsson S."/>
            <person name="Dopson M."/>
        </authorList>
    </citation>
    <scope>NUCLEOTIDE SEQUENCE</scope>
    <source>
        <strain evidence="1">MM415A01973</strain>
        <strain evidence="2">MM415B03344</strain>
    </source>
</reference>
<organism evidence="1">
    <name type="scientific">viral metagenome</name>
    <dbReference type="NCBI Taxonomy" id="1070528"/>
    <lineage>
        <taxon>unclassified sequences</taxon>
        <taxon>metagenomes</taxon>
        <taxon>organismal metagenomes</taxon>
    </lineage>
</organism>
<dbReference type="AlphaFoldDB" id="A0A6M3JYM6"/>
<proteinExistence type="predicted"/>
<name>A0A6M3JYM6_9ZZZZ</name>
<protein>
    <submittedName>
        <fullName evidence="1">Uncharacterized protein</fullName>
    </submittedName>
</protein>
<evidence type="ECO:0000313" key="2">
    <source>
        <dbReference type="EMBL" id="QJA91515.1"/>
    </source>
</evidence>
<evidence type="ECO:0000313" key="1">
    <source>
        <dbReference type="EMBL" id="QJA74528.1"/>
    </source>
</evidence>